<dbReference type="PROSITE" id="PS50112">
    <property type="entry name" value="PAS"/>
    <property type="match status" value="1"/>
</dbReference>
<dbReference type="CDD" id="cd00130">
    <property type="entry name" value="PAS"/>
    <property type="match status" value="1"/>
</dbReference>
<dbReference type="EMBL" id="JBHTCJ010000001">
    <property type="protein sequence ID" value="MFC7340375.1"/>
    <property type="molecule type" value="Genomic_DNA"/>
</dbReference>
<dbReference type="SUPFAM" id="SSF55785">
    <property type="entry name" value="PYP-like sensor domain (PAS domain)"/>
    <property type="match status" value="1"/>
</dbReference>
<dbReference type="NCBIfam" id="TIGR00229">
    <property type="entry name" value="sensory_box"/>
    <property type="match status" value="1"/>
</dbReference>
<sequence>MTENAPATSAIVVADPAGTIIGFDAGAEEFFGHPATEAMGKTLDVIVPADLQDAHWKGFYGALDANHADLEGNPVHLPVHCRDGQVRVFPGVFRLLRDPRGNAVGAVATYSPAVEAEPFTPVPPG</sequence>
<organism evidence="2 3">
    <name type="scientific">Saccharopolyspora griseoalba</name>
    <dbReference type="NCBI Taxonomy" id="1431848"/>
    <lineage>
        <taxon>Bacteria</taxon>
        <taxon>Bacillati</taxon>
        <taxon>Actinomycetota</taxon>
        <taxon>Actinomycetes</taxon>
        <taxon>Pseudonocardiales</taxon>
        <taxon>Pseudonocardiaceae</taxon>
        <taxon>Saccharopolyspora</taxon>
    </lineage>
</organism>
<evidence type="ECO:0000313" key="2">
    <source>
        <dbReference type="EMBL" id="MFC7340375.1"/>
    </source>
</evidence>
<dbReference type="Pfam" id="PF00989">
    <property type="entry name" value="PAS"/>
    <property type="match status" value="1"/>
</dbReference>
<evidence type="ECO:0000313" key="3">
    <source>
        <dbReference type="Proteomes" id="UP001596504"/>
    </source>
</evidence>
<dbReference type="InterPro" id="IPR013767">
    <property type="entry name" value="PAS_fold"/>
</dbReference>
<gene>
    <name evidence="2" type="ORF">ACFQRI_03045</name>
</gene>
<feature type="domain" description="PAS" evidence="1">
    <location>
        <begin position="1"/>
        <end position="50"/>
    </location>
</feature>
<keyword evidence="3" id="KW-1185">Reference proteome</keyword>
<reference evidence="3" key="1">
    <citation type="journal article" date="2019" name="Int. J. Syst. Evol. Microbiol.">
        <title>The Global Catalogue of Microorganisms (GCM) 10K type strain sequencing project: providing services to taxonomists for standard genome sequencing and annotation.</title>
        <authorList>
            <consortium name="The Broad Institute Genomics Platform"/>
            <consortium name="The Broad Institute Genome Sequencing Center for Infectious Disease"/>
            <person name="Wu L."/>
            <person name="Ma J."/>
        </authorList>
    </citation>
    <scope>NUCLEOTIDE SEQUENCE [LARGE SCALE GENOMIC DNA]</scope>
    <source>
        <strain evidence="3">WLHS5</strain>
    </source>
</reference>
<dbReference type="InterPro" id="IPR000014">
    <property type="entry name" value="PAS"/>
</dbReference>
<comment type="caution">
    <text evidence="2">The sequence shown here is derived from an EMBL/GenBank/DDBJ whole genome shotgun (WGS) entry which is preliminary data.</text>
</comment>
<dbReference type="RefSeq" id="WP_380664127.1">
    <property type="nucleotide sequence ID" value="NZ_JBHTCJ010000001.1"/>
</dbReference>
<evidence type="ECO:0000259" key="1">
    <source>
        <dbReference type="PROSITE" id="PS50112"/>
    </source>
</evidence>
<dbReference type="InterPro" id="IPR035965">
    <property type="entry name" value="PAS-like_dom_sf"/>
</dbReference>
<accession>A0ABW2LFF0</accession>
<protein>
    <submittedName>
        <fullName evidence="2">PAS domain S-box protein</fullName>
    </submittedName>
</protein>
<dbReference type="Gene3D" id="3.30.450.20">
    <property type="entry name" value="PAS domain"/>
    <property type="match status" value="1"/>
</dbReference>
<proteinExistence type="predicted"/>
<name>A0ABW2LFF0_9PSEU</name>
<dbReference type="Proteomes" id="UP001596504">
    <property type="component" value="Unassembled WGS sequence"/>
</dbReference>